<feature type="domain" description="S-adenosylmethionine-dependent methyltransferase Rv2258c-like winged HTH" evidence="2">
    <location>
        <begin position="31"/>
        <end position="98"/>
    </location>
</feature>
<dbReference type="CDD" id="cd02440">
    <property type="entry name" value="AdoMet_MTases"/>
    <property type="match status" value="1"/>
</dbReference>
<gene>
    <name evidence="3" type="ORF">JKJ07_35685</name>
</gene>
<dbReference type="Pfam" id="PF08242">
    <property type="entry name" value="Methyltransf_12"/>
    <property type="match status" value="1"/>
</dbReference>
<sequence>MTATTAVDEQRLMEFVFKAVGDFGAQLNGALTVIGDKLGLYRAMAGAGPMSASELASRTGTAERYVREWLCAQAAGGYVAYEGEGLFSLPAEQAIALTDETSPACVIGGFELMLAAVRSTDRLIEAFRTGEGVGWHEHHSDLFEGCERFFRPGYHAHLVESWLPAMPGVVDRLRAGARVADVGCGLGASTVLMAEAFPESTFVGIDYHAGSIASARERAAEAGVGNRTRFETGRAAELSGTYDLICLFDCLHDMGDPVGALRHLHDRIAPGGSLLLVEPFAGDQVEANLNPVGAVYYGASTFLCTPNSLSQEVGTALGAQAGESRLRSVAAVAGFGSFTRVAETPFNLVFHVQP</sequence>
<organism evidence="3 4">
    <name type="scientific">Paractinoplanes lichenicola</name>
    <dbReference type="NCBI Taxonomy" id="2802976"/>
    <lineage>
        <taxon>Bacteria</taxon>
        <taxon>Bacillati</taxon>
        <taxon>Actinomycetota</taxon>
        <taxon>Actinomycetes</taxon>
        <taxon>Micromonosporales</taxon>
        <taxon>Micromonosporaceae</taxon>
        <taxon>Paractinoplanes</taxon>
    </lineage>
</organism>
<evidence type="ECO:0000313" key="3">
    <source>
        <dbReference type="EMBL" id="MBL7259673.1"/>
    </source>
</evidence>
<dbReference type="InterPro" id="IPR013217">
    <property type="entry name" value="Methyltransf_12"/>
</dbReference>
<dbReference type="InterPro" id="IPR036388">
    <property type="entry name" value="WH-like_DNA-bd_sf"/>
</dbReference>
<proteinExistence type="predicted"/>
<comment type="caution">
    <text evidence="3">The sequence shown here is derived from an EMBL/GenBank/DDBJ whole genome shotgun (WGS) entry which is preliminary data.</text>
</comment>
<accession>A0ABS1VYV8</accession>
<keyword evidence="3" id="KW-0489">Methyltransferase</keyword>
<keyword evidence="4" id="KW-1185">Reference proteome</keyword>
<dbReference type="PANTHER" id="PTHR45128:SF2">
    <property type="entry name" value="METHYLTRANSFERASE DOMAIN-CONTAINING PROTEIN"/>
    <property type="match status" value="1"/>
</dbReference>
<dbReference type="Proteomes" id="UP000598996">
    <property type="component" value="Unassembled WGS sequence"/>
</dbReference>
<dbReference type="RefSeq" id="WP_202996350.1">
    <property type="nucleotide sequence ID" value="NZ_JAENHO010000011.1"/>
</dbReference>
<dbReference type="PANTHER" id="PTHR45128">
    <property type="entry name" value="METHYLTRANSFERASE TYPE 11"/>
    <property type="match status" value="1"/>
</dbReference>
<dbReference type="Gene3D" id="3.40.50.150">
    <property type="entry name" value="Vaccinia Virus protein VP39"/>
    <property type="match status" value="1"/>
</dbReference>
<dbReference type="SUPFAM" id="SSF46785">
    <property type="entry name" value="Winged helix' DNA-binding domain"/>
    <property type="match status" value="1"/>
</dbReference>
<evidence type="ECO:0000313" key="4">
    <source>
        <dbReference type="Proteomes" id="UP000598996"/>
    </source>
</evidence>
<evidence type="ECO:0000259" key="2">
    <source>
        <dbReference type="Pfam" id="PF21320"/>
    </source>
</evidence>
<evidence type="ECO:0000259" key="1">
    <source>
        <dbReference type="Pfam" id="PF08242"/>
    </source>
</evidence>
<protein>
    <submittedName>
        <fullName evidence="3">Methyltransferase domain-containing protein</fullName>
    </submittedName>
</protein>
<dbReference type="GO" id="GO:0032259">
    <property type="term" value="P:methylation"/>
    <property type="evidence" value="ECO:0007669"/>
    <property type="project" value="UniProtKB-KW"/>
</dbReference>
<dbReference type="InterPro" id="IPR036390">
    <property type="entry name" value="WH_DNA-bd_sf"/>
</dbReference>
<feature type="domain" description="Methyltransferase type 12" evidence="1">
    <location>
        <begin position="181"/>
        <end position="274"/>
    </location>
</feature>
<reference evidence="3 4" key="1">
    <citation type="submission" date="2021-01" db="EMBL/GenBank/DDBJ databases">
        <title>Actinoplanes sp. nov. LDG1-01 isolated from lichen.</title>
        <authorList>
            <person name="Saeng-In P."/>
            <person name="Phongsopitanun W."/>
            <person name="Kanchanasin P."/>
            <person name="Yuki M."/>
            <person name="Kudo T."/>
            <person name="Ohkuma M."/>
            <person name="Tanasupawat S."/>
        </authorList>
    </citation>
    <scope>NUCLEOTIDE SEQUENCE [LARGE SCALE GENOMIC DNA]</scope>
    <source>
        <strain evidence="3 4">LDG1-01</strain>
    </source>
</reference>
<dbReference type="GO" id="GO:0008168">
    <property type="term" value="F:methyltransferase activity"/>
    <property type="evidence" value="ECO:0007669"/>
    <property type="project" value="UniProtKB-KW"/>
</dbReference>
<name>A0ABS1VYV8_9ACTN</name>
<dbReference type="Pfam" id="PF21320">
    <property type="entry name" value="WHD_Rv2258c"/>
    <property type="match status" value="1"/>
</dbReference>
<keyword evidence="3" id="KW-0808">Transferase</keyword>
<dbReference type="EMBL" id="JAENHO010000011">
    <property type="protein sequence ID" value="MBL7259673.1"/>
    <property type="molecule type" value="Genomic_DNA"/>
</dbReference>
<dbReference type="SUPFAM" id="SSF53335">
    <property type="entry name" value="S-adenosyl-L-methionine-dependent methyltransferases"/>
    <property type="match status" value="1"/>
</dbReference>
<dbReference type="Gene3D" id="1.10.10.10">
    <property type="entry name" value="Winged helix-like DNA-binding domain superfamily/Winged helix DNA-binding domain"/>
    <property type="match status" value="1"/>
</dbReference>
<dbReference type="InterPro" id="IPR048711">
    <property type="entry name" value="WHD_Rv2258c"/>
</dbReference>
<dbReference type="InterPro" id="IPR029063">
    <property type="entry name" value="SAM-dependent_MTases_sf"/>
</dbReference>
<dbReference type="InterPro" id="IPR053173">
    <property type="entry name" value="SAM-binding_MTase"/>
</dbReference>